<proteinExistence type="predicted"/>
<dbReference type="AlphaFoldDB" id="A0A8S1XNR4"/>
<organism evidence="1 2">
    <name type="scientific">Paramecium pentaurelia</name>
    <dbReference type="NCBI Taxonomy" id="43138"/>
    <lineage>
        <taxon>Eukaryota</taxon>
        <taxon>Sar</taxon>
        <taxon>Alveolata</taxon>
        <taxon>Ciliophora</taxon>
        <taxon>Intramacronucleata</taxon>
        <taxon>Oligohymenophorea</taxon>
        <taxon>Peniculida</taxon>
        <taxon>Parameciidae</taxon>
        <taxon>Paramecium</taxon>
    </lineage>
</organism>
<dbReference type="EMBL" id="CAJJDO010000130">
    <property type="protein sequence ID" value="CAD8202254.1"/>
    <property type="molecule type" value="Genomic_DNA"/>
</dbReference>
<protein>
    <submittedName>
        <fullName evidence="1">Uncharacterized protein</fullName>
    </submittedName>
</protein>
<dbReference type="OrthoDB" id="298919at2759"/>
<sequence>MQNLSIYTFSNIIKFLQVEEIYSKLTISKLLIQQLYHPHVQKVILSNYFPSKIVQQIDPQKYIQCIKSLKGCKIKEIPFWGIETNGGLSNNSLRFWIGKTFMKTNEPQVGISKLENSFLSGTLAFNQIGFKKALLEYAKNFIDSMGQEITYHFFPDWDDIEDNQVDMSKIRIFDIFRSFQIFSYYYDEQDWNCLKYLRDYAYLKHEQIDQMLEIDPYKLKDEDHQIIPQGISLVQEISINRRTQMTQIIKSILIFTSISQYIPNYPDEIYNCQTPEKLYYYILQHPQFIPSQTNISLLKNMNPNIVYEEEHQLDYLYCTFQPIDDKQPLIWAQFVNPNFDEINLKFDKQTRRLAKSIQVRILDACYQENAYFNGIGIAYVSCKGLTLNEVNWTIIKELPD</sequence>
<accession>A0A8S1XNR4</accession>
<dbReference type="Proteomes" id="UP000689195">
    <property type="component" value="Unassembled WGS sequence"/>
</dbReference>
<keyword evidence="2" id="KW-1185">Reference proteome</keyword>
<evidence type="ECO:0000313" key="2">
    <source>
        <dbReference type="Proteomes" id="UP000689195"/>
    </source>
</evidence>
<comment type="caution">
    <text evidence="1">The sequence shown here is derived from an EMBL/GenBank/DDBJ whole genome shotgun (WGS) entry which is preliminary data.</text>
</comment>
<reference evidence="1" key="1">
    <citation type="submission" date="2021-01" db="EMBL/GenBank/DDBJ databases">
        <authorList>
            <consortium name="Genoscope - CEA"/>
            <person name="William W."/>
        </authorList>
    </citation>
    <scope>NUCLEOTIDE SEQUENCE</scope>
</reference>
<gene>
    <name evidence="1" type="ORF">PPENT_87.1.T1300119</name>
</gene>
<name>A0A8S1XNR4_9CILI</name>
<evidence type="ECO:0000313" key="1">
    <source>
        <dbReference type="EMBL" id="CAD8202254.1"/>
    </source>
</evidence>